<dbReference type="AlphaFoldDB" id="D8PZY2"/>
<dbReference type="Gene3D" id="2.120.10.70">
    <property type="entry name" value="Fucose-specific lectin"/>
    <property type="match status" value="1"/>
</dbReference>
<keyword evidence="3" id="KW-1185">Reference proteome</keyword>
<gene>
    <name evidence="2" type="ORF">SCHCODRAFT_256499</name>
</gene>
<name>D8PZY2_SCHCM</name>
<proteinExistence type="inferred from homology"/>
<protein>
    <submittedName>
        <fullName evidence="2">Uncharacterized protein</fullName>
    </submittedName>
</protein>
<dbReference type="RefSeq" id="XP_003033840.1">
    <property type="nucleotide sequence ID" value="XM_003033794.1"/>
</dbReference>
<dbReference type="HOGENOM" id="CLU_029720_1_0_1"/>
<dbReference type="eggNOG" id="ENOG502S9Z8">
    <property type="taxonomic scope" value="Eukaryota"/>
</dbReference>
<dbReference type="Gene3D" id="2.40.128.190">
    <property type="match status" value="1"/>
</dbReference>
<reference evidence="2 3" key="1">
    <citation type="journal article" date="2010" name="Nat. Biotechnol.">
        <title>Genome sequence of the model mushroom Schizophyllum commune.</title>
        <authorList>
            <person name="Ohm R.A."/>
            <person name="de Jong J.F."/>
            <person name="Lugones L.G."/>
            <person name="Aerts A."/>
            <person name="Kothe E."/>
            <person name="Stajich J.E."/>
            <person name="de Vries R.P."/>
            <person name="Record E."/>
            <person name="Levasseur A."/>
            <person name="Baker S.E."/>
            <person name="Bartholomew K.A."/>
            <person name="Coutinho P.M."/>
            <person name="Erdmann S."/>
            <person name="Fowler T.J."/>
            <person name="Gathman A.C."/>
            <person name="Lombard V."/>
            <person name="Henrissat B."/>
            <person name="Knabe N."/>
            <person name="Kuees U."/>
            <person name="Lilly W.W."/>
            <person name="Lindquist E."/>
            <person name="Lucas S."/>
            <person name="Magnuson J.K."/>
            <person name="Piumi F."/>
            <person name="Raudaskoski M."/>
            <person name="Salamov A."/>
            <person name="Schmutz J."/>
            <person name="Schwarze F.W.M.R."/>
            <person name="vanKuyk P.A."/>
            <person name="Horton J.S."/>
            <person name="Grigoriev I.V."/>
            <person name="Woesten H.A.B."/>
        </authorList>
    </citation>
    <scope>NUCLEOTIDE SEQUENCE [LARGE SCALE GENOMIC DNA]</scope>
    <source>
        <strain evidence="3">H4-8 / FGSC 9210</strain>
    </source>
</reference>
<dbReference type="OMA" id="YNIGHAR"/>
<dbReference type="EMBL" id="GL377304">
    <property type="protein sequence ID" value="EFI98937.1"/>
    <property type="molecule type" value="Genomic_DNA"/>
</dbReference>
<dbReference type="InParanoid" id="D8PZY2"/>
<dbReference type="InterPro" id="IPR012475">
    <property type="entry name" value="Fungal_lectin"/>
</dbReference>
<dbReference type="GeneID" id="9585474"/>
<dbReference type="KEGG" id="scm:SCHCO_02615204"/>
<dbReference type="Pfam" id="PF07938">
    <property type="entry name" value="Fungal_lectin"/>
    <property type="match status" value="1"/>
</dbReference>
<evidence type="ECO:0000313" key="3">
    <source>
        <dbReference type="Proteomes" id="UP000007431"/>
    </source>
</evidence>
<evidence type="ECO:0000313" key="2">
    <source>
        <dbReference type="EMBL" id="EFI98937.1"/>
    </source>
</evidence>
<dbReference type="OrthoDB" id="5273855at2759"/>
<comment type="similarity">
    <text evidence="1">Belongs to the fungal fucose-specific lectin family.</text>
</comment>
<organism evidence="3">
    <name type="scientific">Schizophyllum commune (strain H4-8 / FGSC 9210)</name>
    <name type="common">Split gill fungus</name>
    <dbReference type="NCBI Taxonomy" id="578458"/>
    <lineage>
        <taxon>Eukaryota</taxon>
        <taxon>Fungi</taxon>
        <taxon>Dikarya</taxon>
        <taxon>Basidiomycota</taxon>
        <taxon>Agaricomycotina</taxon>
        <taxon>Agaricomycetes</taxon>
        <taxon>Agaricomycetidae</taxon>
        <taxon>Agaricales</taxon>
        <taxon>Schizophyllaceae</taxon>
        <taxon>Schizophyllum</taxon>
    </lineage>
</organism>
<accession>D8PZY2</accession>
<dbReference type="InterPro" id="IPR049756">
    <property type="entry name" value="PlcA-like_dom"/>
</dbReference>
<sequence>MSSHAQQDPSIAPSEAADVIADTDVVFGRTVVPVPLHNKPMKKDMLGFEYAEHSYIGDTINLTLANGTKVPAIDQKYTLKNGLVVTYGQINGLAGDFYGTTDPISDGKDAQDQSKRFLAAFSTLADPSSRQPQEARDILAVLQTEVDAVNDALHRHEDPSVAYNQLPDVSVKLQWLTQFRPSGFPSYLGLARINWDHFGPDARTAYNAGHALALQTAANGDLDGAYTLNAFADHFLEDSFSSGHLRTPRRGLHRSLDLTSDACAKFMHDEDCAIGLSVRNPGGEWWTCYGDKRALDEVAADNLKRCVAAVQASADEIYAAYTNKAIPSPNNYKAWTIAPTLESALGTQDLAPLFKYKDASQTDVERRKVIENRRMRELTMSWWFWSTAAECKTSGWWKYPITIDGPPKIVPYTNFAVTTPRIWSARVYYQNPPGGVLESVHIDGQWTGGIDQPSLWDAAPFTPLAAINWDRGNQVRVYYLNTDNKLQEYCYEHGNWSPGSLNGMDIQAAFNTSIAAFQYENDTGLHIRVYCQEDGSNEIQEFCCDERWLRGATLPSALSGTSIAAIPFEFNGLQFRVYYQTDDLYIREQVLNNDGWSSGDFVGGPAPGRTQIGALFGSWRGVVLDVYWMNMDSEITRATNIDGWWNNSTVVGPLERGAKFAPAQWDGGRYVRVYYQSADNSVLEICNDNDEGWYSGDTVGKA</sequence>
<dbReference type="VEuPathDB" id="FungiDB:SCHCODRAFT_02615204"/>
<dbReference type="Proteomes" id="UP000007431">
    <property type="component" value="Unassembled WGS sequence"/>
</dbReference>
<dbReference type="SUPFAM" id="SSF89372">
    <property type="entry name" value="Fucose-specific lectin"/>
    <property type="match status" value="1"/>
</dbReference>
<evidence type="ECO:0000256" key="1">
    <source>
        <dbReference type="ARBA" id="ARBA00009042"/>
    </source>
</evidence>
<dbReference type="CDD" id="cd22893">
    <property type="entry name" value="PlcA-like"/>
    <property type="match status" value="1"/>
</dbReference>